<evidence type="ECO:0000313" key="10">
    <source>
        <dbReference type="EMBL" id="OVF08465.1"/>
    </source>
</evidence>
<dbReference type="SUPFAM" id="SSF57701">
    <property type="entry name" value="Zn2/Cys6 DNA-binding domain"/>
    <property type="match status" value="1"/>
</dbReference>
<dbReference type="GO" id="GO:0000981">
    <property type="term" value="F:DNA-binding transcription factor activity, RNA polymerase II-specific"/>
    <property type="evidence" value="ECO:0007669"/>
    <property type="project" value="InterPro"/>
</dbReference>
<dbReference type="Proteomes" id="UP000195602">
    <property type="component" value="Unassembled WGS sequence"/>
</dbReference>
<dbReference type="AlphaFoldDB" id="A0AA91T1Z0"/>
<comment type="caution">
    <text evidence="10">The sequence shown here is derived from an EMBL/GenBank/DDBJ whole genome shotgun (WGS) entry which is preliminary data.</text>
</comment>
<reference evidence="10 11" key="1">
    <citation type="submission" date="2017-04" db="EMBL/GenBank/DDBJ databases">
        <title>Draft genome of the yeast Clavispora lusitaniae type strain CBS 6936.</title>
        <authorList>
            <person name="Durrens P."/>
            <person name="Klopp C."/>
            <person name="Biteau N."/>
            <person name="Fitton-Ouhabi V."/>
            <person name="Dementhon K."/>
            <person name="Accoceberry I."/>
            <person name="Sherman D.J."/>
            <person name="Noel T."/>
        </authorList>
    </citation>
    <scope>NUCLEOTIDE SEQUENCE [LARGE SCALE GENOMIC DNA]</scope>
    <source>
        <strain evidence="10 11">CBS 6936</strain>
    </source>
</reference>
<evidence type="ECO:0000256" key="1">
    <source>
        <dbReference type="ARBA" id="ARBA00004123"/>
    </source>
</evidence>
<keyword evidence="4" id="KW-0238">DNA-binding</keyword>
<dbReference type="InterPro" id="IPR036864">
    <property type="entry name" value="Zn2-C6_fun-type_DNA-bd_sf"/>
</dbReference>
<dbReference type="GO" id="GO:0043565">
    <property type="term" value="F:sequence-specific DNA binding"/>
    <property type="evidence" value="ECO:0007669"/>
    <property type="project" value="TreeGrafter"/>
</dbReference>
<proteinExistence type="predicted"/>
<evidence type="ECO:0000313" key="11">
    <source>
        <dbReference type="Proteomes" id="UP000195602"/>
    </source>
</evidence>
<dbReference type="GO" id="GO:0005634">
    <property type="term" value="C:nucleus"/>
    <property type="evidence" value="ECO:0007669"/>
    <property type="project" value="UniProtKB-SubCell"/>
</dbReference>
<evidence type="ECO:0000259" key="9">
    <source>
        <dbReference type="PROSITE" id="PS50048"/>
    </source>
</evidence>
<name>A0AA91T1Z0_CLALS</name>
<comment type="subcellular location">
    <subcellularLocation>
        <location evidence="1">Nucleus</location>
    </subcellularLocation>
</comment>
<dbReference type="Pfam" id="PF00172">
    <property type="entry name" value="Zn_clus"/>
    <property type="match status" value="1"/>
</dbReference>
<dbReference type="InterPro" id="IPR001138">
    <property type="entry name" value="Zn2Cys6_DnaBD"/>
</dbReference>
<evidence type="ECO:0000256" key="2">
    <source>
        <dbReference type="ARBA" id="ARBA00022723"/>
    </source>
</evidence>
<dbReference type="EMBL" id="LYUB02000008">
    <property type="protein sequence ID" value="OVF08465.1"/>
    <property type="molecule type" value="Genomic_DNA"/>
</dbReference>
<evidence type="ECO:0000256" key="3">
    <source>
        <dbReference type="ARBA" id="ARBA00023015"/>
    </source>
</evidence>
<keyword evidence="3" id="KW-0805">Transcription regulation</keyword>
<accession>A0AA91T1Z0</accession>
<dbReference type="Gene3D" id="4.10.240.10">
    <property type="entry name" value="Zn(2)-C6 fungal-type DNA-binding domain"/>
    <property type="match status" value="1"/>
</dbReference>
<keyword evidence="8" id="KW-1133">Transmembrane helix</keyword>
<dbReference type="PANTHER" id="PTHR47540:SF2">
    <property type="entry name" value="ZN(II)2CYS6 TRANSCRIPTION FACTOR (EUROFUNG)"/>
    <property type="match status" value="1"/>
</dbReference>
<sequence>MEQRAKNEKETPPLFALDPLGRAFPPIASPLPPHLATWTPPNLAEAPQAGAPVAPEPQRNGRLRVNRACKRCRTHKIKCSGVLPCTNCTRHGTVCAFGREEPPAKVRRTTSPEQERDDNAAYTRYLEQRVRYLENLQAQMLQAQAGGVGEMGHRNDNGRSSQNVEDDLERPDVMVVPTDVAGLSRRSSTKWRSNHRSQLALVNVLCRDMYDELSPQAQTQVSVPRVQYFAWNMSGCHYLSPPRFPPPPALAMSAERKAHYVDYFFREINPLYGVVHETVFREQLAASDGDTKSNFAVLFNAMLALVYALSIRFTEFSAATGPDMAMLRLEEDLFQYAHSVVQGISFEWESFELIQCWLLVTLYLRVTHRQTSTYNALGRAVHMCRAMDLGRPVEAGMAPYERLKARRIFECVFCIDRLVGFLGGRRRTYPFMDISRAPPKRDYASARDDWLTLPAFAMGQIARALDMVRPEADDFACARTRAIDAELESLGAWLEENGFGDDIGKTDEAEYVSPAVRAQVRLHFYDVVLAVHSRSMFALSGLPMGYGMRLEVVRAAGAGIIRVVQQLEARALLYMPWYTTLSLVFSAAVNCLVFIRANVAVREARQVLRGAMALVERLQDSPVRDATGKLVFRERFKMVRECSWVLKMANHIMSLLFAESASGLHELGIDHGPGDVNKQYFAQFGLDGAPAQDALEKLAHDQNQRAHTPGYGADIVESLRWFDHWLDFDGA</sequence>
<organism evidence="10 11">
    <name type="scientific">Clavispora lusitaniae</name>
    <name type="common">Candida lusitaniae</name>
    <dbReference type="NCBI Taxonomy" id="36911"/>
    <lineage>
        <taxon>Eukaryota</taxon>
        <taxon>Fungi</taxon>
        <taxon>Dikarya</taxon>
        <taxon>Ascomycota</taxon>
        <taxon>Saccharomycotina</taxon>
        <taxon>Pichiomycetes</taxon>
        <taxon>Metschnikowiaceae</taxon>
        <taxon>Clavispora</taxon>
    </lineage>
</organism>
<dbReference type="GO" id="GO:0008270">
    <property type="term" value="F:zinc ion binding"/>
    <property type="evidence" value="ECO:0007669"/>
    <property type="project" value="InterPro"/>
</dbReference>
<keyword evidence="2" id="KW-0479">Metal-binding</keyword>
<dbReference type="PROSITE" id="PS00463">
    <property type="entry name" value="ZN2_CY6_FUNGAL_1"/>
    <property type="match status" value="1"/>
</dbReference>
<dbReference type="CDD" id="cd12148">
    <property type="entry name" value="fungal_TF_MHR"/>
    <property type="match status" value="1"/>
</dbReference>
<dbReference type="PANTHER" id="PTHR47540">
    <property type="entry name" value="THIAMINE REPRESSIBLE GENES REGULATORY PROTEIN THI5"/>
    <property type="match status" value="1"/>
</dbReference>
<keyword evidence="8" id="KW-0812">Transmembrane</keyword>
<keyword evidence="5" id="KW-0804">Transcription</keyword>
<dbReference type="Pfam" id="PF04082">
    <property type="entry name" value="Fungal_trans"/>
    <property type="match status" value="1"/>
</dbReference>
<dbReference type="PROSITE" id="PS50048">
    <property type="entry name" value="ZN2_CY6_FUNGAL_2"/>
    <property type="match status" value="1"/>
</dbReference>
<dbReference type="InterPro" id="IPR007219">
    <property type="entry name" value="XnlR_reg_dom"/>
</dbReference>
<evidence type="ECO:0000256" key="8">
    <source>
        <dbReference type="SAM" id="Phobius"/>
    </source>
</evidence>
<gene>
    <name evidence="10" type="ORF">A9F13_08g01672</name>
</gene>
<dbReference type="InterPro" id="IPR051711">
    <property type="entry name" value="Stress_Response_Reg"/>
</dbReference>
<feature type="domain" description="Zn(2)-C6 fungal-type" evidence="9">
    <location>
        <begin position="68"/>
        <end position="97"/>
    </location>
</feature>
<dbReference type="CDD" id="cd00067">
    <property type="entry name" value="GAL4"/>
    <property type="match status" value="1"/>
</dbReference>
<keyword evidence="8" id="KW-0472">Membrane</keyword>
<feature type="transmembrane region" description="Helical" evidence="8">
    <location>
        <begin position="575"/>
        <end position="595"/>
    </location>
</feature>
<feature type="region of interest" description="Disordered" evidence="7">
    <location>
        <begin position="36"/>
        <end position="59"/>
    </location>
</feature>
<evidence type="ECO:0000256" key="4">
    <source>
        <dbReference type="ARBA" id="ARBA00023125"/>
    </source>
</evidence>
<evidence type="ECO:0000256" key="7">
    <source>
        <dbReference type="SAM" id="MobiDB-lite"/>
    </source>
</evidence>
<evidence type="ECO:0000256" key="6">
    <source>
        <dbReference type="ARBA" id="ARBA00023242"/>
    </source>
</evidence>
<dbReference type="GO" id="GO:0006351">
    <property type="term" value="P:DNA-templated transcription"/>
    <property type="evidence" value="ECO:0007669"/>
    <property type="project" value="InterPro"/>
</dbReference>
<dbReference type="GO" id="GO:0045944">
    <property type="term" value="P:positive regulation of transcription by RNA polymerase II"/>
    <property type="evidence" value="ECO:0007669"/>
    <property type="project" value="TreeGrafter"/>
</dbReference>
<protein>
    <submittedName>
        <fullName evidence="10">Transcriptional regulatory protein</fullName>
    </submittedName>
</protein>
<keyword evidence="6" id="KW-0539">Nucleus</keyword>
<evidence type="ECO:0000256" key="5">
    <source>
        <dbReference type="ARBA" id="ARBA00023163"/>
    </source>
</evidence>
<dbReference type="SMART" id="SM00066">
    <property type="entry name" value="GAL4"/>
    <property type="match status" value="1"/>
</dbReference>
<dbReference type="KEGG" id="clus:A9F13_08g01672"/>